<evidence type="ECO:0000256" key="3">
    <source>
        <dbReference type="ARBA" id="ARBA00022884"/>
    </source>
</evidence>
<accession>E1Z8F9</accession>
<dbReference type="GO" id="GO:0008097">
    <property type="term" value="F:5S rRNA binding"/>
    <property type="evidence" value="ECO:0007669"/>
    <property type="project" value="TreeGrafter"/>
</dbReference>
<keyword evidence="2" id="KW-0699">rRNA-binding</keyword>
<protein>
    <recommendedName>
        <fullName evidence="6">Large ribosomal subunit protein uL18c</fullName>
    </recommendedName>
    <alternativeName>
        <fullName evidence="7">CL18</fullName>
    </alternativeName>
</protein>
<dbReference type="OMA" id="STLMPEI"/>
<dbReference type="NCBIfam" id="TIGR00060">
    <property type="entry name" value="L18_bact"/>
    <property type="match status" value="1"/>
</dbReference>
<dbReference type="GO" id="GO:0005737">
    <property type="term" value="C:cytoplasm"/>
    <property type="evidence" value="ECO:0007669"/>
    <property type="project" value="UniProtKB-ARBA"/>
</dbReference>
<dbReference type="SUPFAM" id="SSF53137">
    <property type="entry name" value="Translational machinery components"/>
    <property type="match status" value="1"/>
</dbReference>
<dbReference type="InterPro" id="IPR057268">
    <property type="entry name" value="Ribosomal_L18"/>
</dbReference>
<evidence type="ECO:0000256" key="6">
    <source>
        <dbReference type="ARBA" id="ARBA00035303"/>
    </source>
</evidence>
<evidence type="ECO:0000256" key="2">
    <source>
        <dbReference type="ARBA" id="ARBA00022730"/>
    </source>
</evidence>
<dbReference type="FunFam" id="3.30.420.100:FF:000001">
    <property type="entry name" value="50S ribosomal protein L18"/>
    <property type="match status" value="1"/>
</dbReference>
<dbReference type="OrthoDB" id="1932324at2759"/>
<evidence type="ECO:0000256" key="1">
    <source>
        <dbReference type="ARBA" id="ARBA00007116"/>
    </source>
</evidence>
<dbReference type="GO" id="GO:1990904">
    <property type="term" value="C:ribonucleoprotein complex"/>
    <property type="evidence" value="ECO:0007669"/>
    <property type="project" value="UniProtKB-KW"/>
</dbReference>
<gene>
    <name evidence="8" type="ORF">CHLNCDRAFT_142390</name>
</gene>
<dbReference type="GO" id="GO:0005840">
    <property type="term" value="C:ribosome"/>
    <property type="evidence" value="ECO:0007669"/>
    <property type="project" value="UniProtKB-KW"/>
</dbReference>
<name>E1Z8F9_CHLVA</name>
<keyword evidence="3" id="KW-0694">RNA-binding</keyword>
<evidence type="ECO:0000313" key="9">
    <source>
        <dbReference type="Proteomes" id="UP000008141"/>
    </source>
</evidence>
<dbReference type="Gene3D" id="3.30.420.100">
    <property type="match status" value="1"/>
</dbReference>
<keyword evidence="5" id="KW-0687">Ribonucleoprotein</keyword>
<dbReference type="eggNOG" id="KOG1870">
    <property type="taxonomic scope" value="Eukaryota"/>
</dbReference>
<dbReference type="KEGG" id="cvr:CHLNCDRAFT_142390"/>
<dbReference type="RefSeq" id="XP_005850443.1">
    <property type="nucleotide sequence ID" value="XM_005850381.1"/>
</dbReference>
<dbReference type="PANTHER" id="PTHR12899:SF3">
    <property type="entry name" value="LARGE RIBOSOMAL SUBUNIT PROTEIN UL18M"/>
    <property type="match status" value="1"/>
</dbReference>
<dbReference type="FunCoup" id="E1Z8F9">
    <property type="interactions" value="530"/>
</dbReference>
<evidence type="ECO:0000256" key="7">
    <source>
        <dbReference type="ARBA" id="ARBA00082729"/>
    </source>
</evidence>
<dbReference type="EMBL" id="GL433838">
    <property type="protein sequence ID" value="EFN58341.1"/>
    <property type="molecule type" value="Genomic_DNA"/>
</dbReference>
<dbReference type="Pfam" id="PF00861">
    <property type="entry name" value="Ribosomal_L18p"/>
    <property type="match status" value="1"/>
</dbReference>
<proteinExistence type="inferred from homology"/>
<dbReference type="GO" id="GO:0006412">
    <property type="term" value="P:translation"/>
    <property type="evidence" value="ECO:0007669"/>
    <property type="project" value="InterPro"/>
</dbReference>
<comment type="similarity">
    <text evidence="1">Belongs to the universal ribosomal protein uL18 family.</text>
</comment>
<evidence type="ECO:0000256" key="5">
    <source>
        <dbReference type="ARBA" id="ARBA00023274"/>
    </source>
</evidence>
<dbReference type="HAMAP" id="MF_01337_B">
    <property type="entry name" value="Ribosomal_uL18_B"/>
    <property type="match status" value="1"/>
</dbReference>
<keyword evidence="4" id="KW-0689">Ribosomal protein</keyword>
<dbReference type="InParanoid" id="E1Z8F9"/>
<dbReference type="GeneID" id="17357722"/>
<dbReference type="InterPro" id="IPR004389">
    <property type="entry name" value="Ribosomal_uL18_bac-type"/>
</dbReference>
<sequence>MRFTPFSGLAAQKSLAAPSMQPAARSGLVHKFCVEARVLTRRESVDKRHKRIRSKVEGTTERPRLAVFRSNNHIYAQVIDDSAGNTLAATSTLNPEIRQQLNGAGANVEAAKLVGAKIAELCKQKNIEKVCFDRGGFRYHGRVEALADAAREAGLSF</sequence>
<dbReference type="STRING" id="554065.E1Z8F9"/>
<dbReference type="GO" id="GO:0003735">
    <property type="term" value="F:structural constituent of ribosome"/>
    <property type="evidence" value="ECO:0007669"/>
    <property type="project" value="InterPro"/>
</dbReference>
<dbReference type="CDD" id="cd00432">
    <property type="entry name" value="Ribosomal_L18_L5e"/>
    <property type="match status" value="1"/>
</dbReference>
<evidence type="ECO:0000256" key="4">
    <source>
        <dbReference type="ARBA" id="ARBA00022980"/>
    </source>
</evidence>
<reference evidence="8 9" key="1">
    <citation type="journal article" date="2010" name="Plant Cell">
        <title>The Chlorella variabilis NC64A genome reveals adaptation to photosymbiosis, coevolution with viruses, and cryptic sex.</title>
        <authorList>
            <person name="Blanc G."/>
            <person name="Duncan G."/>
            <person name="Agarkova I."/>
            <person name="Borodovsky M."/>
            <person name="Gurnon J."/>
            <person name="Kuo A."/>
            <person name="Lindquist E."/>
            <person name="Lucas S."/>
            <person name="Pangilinan J."/>
            <person name="Polle J."/>
            <person name="Salamov A."/>
            <person name="Terry A."/>
            <person name="Yamada T."/>
            <person name="Dunigan D.D."/>
            <person name="Grigoriev I.V."/>
            <person name="Claverie J.M."/>
            <person name="Van Etten J.L."/>
        </authorList>
    </citation>
    <scope>NUCLEOTIDE SEQUENCE [LARGE SCALE GENOMIC DNA]</scope>
    <source>
        <strain evidence="8 9">NC64A</strain>
    </source>
</reference>
<organism evidence="9">
    <name type="scientific">Chlorella variabilis</name>
    <name type="common">Green alga</name>
    <dbReference type="NCBI Taxonomy" id="554065"/>
    <lineage>
        <taxon>Eukaryota</taxon>
        <taxon>Viridiplantae</taxon>
        <taxon>Chlorophyta</taxon>
        <taxon>core chlorophytes</taxon>
        <taxon>Trebouxiophyceae</taxon>
        <taxon>Chlorellales</taxon>
        <taxon>Chlorellaceae</taxon>
        <taxon>Chlorella clade</taxon>
        <taxon>Chlorella</taxon>
    </lineage>
</organism>
<evidence type="ECO:0000313" key="8">
    <source>
        <dbReference type="EMBL" id="EFN58341.1"/>
    </source>
</evidence>
<dbReference type="Proteomes" id="UP000008141">
    <property type="component" value="Unassembled WGS sequence"/>
</dbReference>
<dbReference type="PANTHER" id="PTHR12899">
    <property type="entry name" value="39S RIBOSOMAL PROTEIN L18, MITOCHONDRIAL"/>
    <property type="match status" value="1"/>
</dbReference>
<dbReference type="AlphaFoldDB" id="E1Z8F9"/>
<keyword evidence="9" id="KW-1185">Reference proteome</keyword>
<dbReference type="InterPro" id="IPR005484">
    <property type="entry name" value="Ribosomal_uL18_bac/plant/anim"/>
</dbReference>